<reference evidence="4 5" key="2">
    <citation type="submission" date="2020-07" db="EMBL/GenBank/DDBJ databases">
        <title>Signatures of coevolution in a cyanophage population.</title>
        <authorList>
            <person name="Abebe J."/>
        </authorList>
    </citation>
    <scope>NUCLEOTIDE SEQUENCE [LARGE SCALE GENOMIC DNA]</scope>
    <source>
        <strain evidence="4">0809CC03</strain>
    </source>
</reference>
<dbReference type="Proteomes" id="UP000510897">
    <property type="component" value="Segment"/>
</dbReference>
<evidence type="ECO:0000259" key="3">
    <source>
        <dbReference type="Pfam" id="PF23831"/>
    </source>
</evidence>
<feature type="coiled-coil region" evidence="1">
    <location>
        <begin position="53"/>
        <end position="91"/>
    </location>
</feature>
<keyword evidence="1" id="KW-0175">Coiled coil</keyword>
<evidence type="ECO:0000256" key="1">
    <source>
        <dbReference type="SAM" id="Coils"/>
    </source>
</evidence>
<dbReference type="InterPro" id="IPR055625">
    <property type="entry name" value="DUF7201"/>
</dbReference>
<keyword evidence="2" id="KW-0812">Transmembrane</keyword>
<name>A0A7D5FNF4_9CAUD</name>
<accession>A0A7D5FNF4</accession>
<sequence length="128" mass="14541">MLERDPDNIKLAVLEEKLGNMVEVISRLDATIEKLSDLSVNVSRMLAVHEEKLDFARETAAETAKDIDELEERLDEKMEAYSVRLRSVERRVWVGLGVALAVTLILQSPIVFNMLHHTDKSAIMVPRN</sequence>
<dbReference type="EMBL" id="MT586120">
    <property type="protein sequence ID" value="QLF86254.1"/>
    <property type="molecule type" value="Genomic_DNA"/>
</dbReference>
<keyword evidence="2" id="KW-1133">Transmembrane helix</keyword>
<proteinExistence type="predicted"/>
<feature type="domain" description="DUF7201" evidence="3">
    <location>
        <begin position="3"/>
        <end position="127"/>
    </location>
</feature>
<gene>
    <name evidence="4" type="ORF">CC030809_00206</name>
</gene>
<reference evidence="4 5" key="1">
    <citation type="submission" date="2020-06" db="EMBL/GenBank/DDBJ databases">
        <authorList>
            <person name="Puxty R.J."/>
            <person name="Weihe C."/>
            <person name="Marston M.F."/>
            <person name="Martiny J.B.H."/>
        </authorList>
    </citation>
    <scope>NUCLEOTIDE SEQUENCE [LARGE SCALE GENOMIC DNA]</scope>
    <source>
        <strain evidence="4">0809CC03</strain>
    </source>
</reference>
<dbReference type="Pfam" id="PF23831">
    <property type="entry name" value="DUF7201"/>
    <property type="match status" value="1"/>
</dbReference>
<evidence type="ECO:0000313" key="5">
    <source>
        <dbReference type="Proteomes" id="UP000510897"/>
    </source>
</evidence>
<protein>
    <recommendedName>
        <fullName evidence="3">DUF7201 domain-containing protein</fullName>
    </recommendedName>
</protein>
<organism evidence="4 5">
    <name type="scientific">Synechococcus phage S-CAM7</name>
    <dbReference type="NCBI Taxonomy" id="1883368"/>
    <lineage>
        <taxon>Viruses</taxon>
        <taxon>Duplodnaviria</taxon>
        <taxon>Heunggongvirae</taxon>
        <taxon>Uroviricota</taxon>
        <taxon>Caudoviricetes</taxon>
        <taxon>Pantevenvirales</taxon>
        <taxon>Kyanoviridae</taxon>
        <taxon>Mazuvirus</taxon>
        <taxon>Mazuvirus scam7</taxon>
    </lineage>
</organism>
<keyword evidence="2" id="KW-0472">Membrane</keyword>
<evidence type="ECO:0000256" key="2">
    <source>
        <dbReference type="SAM" id="Phobius"/>
    </source>
</evidence>
<evidence type="ECO:0000313" key="4">
    <source>
        <dbReference type="EMBL" id="QLF86254.1"/>
    </source>
</evidence>
<feature type="transmembrane region" description="Helical" evidence="2">
    <location>
        <begin position="92"/>
        <end position="112"/>
    </location>
</feature>